<dbReference type="Proteomes" id="UP001139450">
    <property type="component" value="Unassembled WGS sequence"/>
</dbReference>
<name>A0A9X1X646_9SPHI</name>
<dbReference type="EMBL" id="JALJEJ010000004">
    <property type="protein sequence ID" value="MCJ8210343.1"/>
    <property type="molecule type" value="Genomic_DNA"/>
</dbReference>
<dbReference type="Pfam" id="PF01381">
    <property type="entry name" value="HTH_3"/>
    <property type="match status" value="1"/>
</dbReference>
<evidence type="ECO:0000259" key="1">
    <source>
        <dbReference type="PROSITE" id="PS50943"/>
    </source>
</evidence>
<dbReference type="GO" id="GO:0003677">
    <property type="term" value="F:DNA binding"/>
    <property type="evidence" value="ECO:0007669"/>
    <property type="project" value="InterPro"/>
</dbReference>
<dbReference type="Gene3D" id="1.10.260.40">
    <property type="entry name" value="lambda repressor-like DNA-binding domains"/>
    <property type="match status" value="1"/>
</dbReference>
<accession>A0A9X1X646</accession>
<comment type="caution">
    <text evidence="2">The sequence shown here is derived from an EMBL/GenBank/DDBJ whole genome shotgun (WGS) entry which is preliminary data.</text>
</comment>
<dbReference type="AlphaFoldDB" id="A0A9X1X646"/>
<dbReference type="CDD" id="cd00093">
    <property type="entry name" value="HTH_XRE"/>
    <property type="match status" value="1"/>
</dbReference>
<evidence type="ECO:0000313" key="2">
    <source>
        <dbReference type="EMBL" id="MCJ8210343.1"/>
    </source>
</evidence>
<feature type="domain" description="HTH cro/C1-type" evidence="1">
    <location>
        <begin position="17"/>
        <end position="71"/>
    </location>
</feature>
<proteinExistence type="predicted"/>
<dbReference type="PROSITE" id="PS50943">
    <property type="entry name" value="HTH_CROC1"/>
    <property type="match status" value="1"/>
</dbReference>
<dbReference type="InterPro" id="IPR010982">
    <property type="entry name" value="Lambda_DNA-bd_dom_sf"/>
</dbReference>
<keyword evidence="3" id="KW-1185">Reference proteome</keyword>
<evidence type="ECO:0000313" key="3">
    <source>
        <dbReference type="Proteomes" id="UP001139450"/>
    </source>
</evidence>
<dbReference type="SUPFAM" id="SSF47413">
    <property type="entry name" value="lambda repressor-like DNA-binding domains"/>
    <property type="match status" value="1"/>
</dbReference>
<protein>
    <submittedName>
        <fullName evidence="2">Helix-turn-helix domain-containing protein</fullName>
    </submittedName>
</protein>
<dbReference type="Pfam" id="PF21956">
    <property type="entry name" value="DUF6922"/>
    <property type="match status" value="1"/>
</dbReference>
<reference evidence="2" key="1">
    <citation type="submission" date="2022-04" db="EMBL/GenBank/DDBJ databases">
        <title>Mucilaginibacter sp. RS28 isolated from freshwater.</title>
        <authorList>
            <person name="Ko S.-R."/>
        </authorList>
    </citation>
    <scope>NUCLEOTIDE SEQUENCE</scope>
    <source>
        <strain evidence="2">RS28</strain>
    </source>
</reference>
<gene>
    <name evidence="2" type="ORF">MUY27_11545</name>
</gene>
<sequence length="168" mass="19659">MKDWIEKYRGINPGAILDRQLKKRKIKQKTFAREIHVPAQTINAIIKGVRKMTPEVSLKIDHALGLPESTMAVLQAIYESTLVKRKLESTAHPDFSRIRKILFWDTDFDKINWQQQKNAVIRRVLERGNEEEKQEIKRYYGVESINAVIETIITNHSQRRHLAKNTSL</sequence>
<organism evidence="2 3">
    <name type="scientific">Mucilaginibacter straminoryzae</name>
    <dbReference type="NCBI Taxonomy" id="2932774"/>
    <lineage>
        <taxon>Bacteria</taxon>
        <taxon>Pseudomonadati</taxon>
        <taxon>Bacteroidota</taxon>
        <taxon>Sphingobacteriia</taxon>
        <taxon>Sphingobacteriales</taxon>
        <taxon>Sphingobacteriaceae</taxon>
        <taxon>Mucilaginibacter</taxon>
    </lineage>
</organism>
<dbReference type="SMART" id="SM00530">
    <property type="entry name" value="HTH_XRE"/>
    <property type="match status" value="1"/>
</dbReference>
<dbReference type="RefSeq" id="WP_245130179.1">
    <property type="nucleotide sequence ID" value="NZ_JALJEJ010000004.1"/>
</dbReference>
<dbReference type="InterPro" id="IPR001387">
    <property type="entry name" value="Cro/C1-type_HTH"/>
</dbReference>
<dbReference type="InterPro" id="IPR053830">
    <property type="entry name" value="DUF6922"/>
</dbReference>